<evidence type="ECO:0000259" key="15">
    <source>
        <dbReference type="Pfam" id="PF10509"/>
    </source>
</evidence>
<evidence type="ECO:0000259" key="14">
    <source>
        <dbReference type="Pfam" id="PF08544"/>
    </source>
</evidence>
<dbReference type="InterPro" id="IPR022963">
    <property type="entry name" value="Galactokinase_bac"/>
</dbReference>
<keyword evidence="4 11" id="KW-0479">Metal-binding</keyword>
<comment type="pathway">
    <text evidence="11">Carbohydrate metabolism; galactose metabolism.</text>
</comment>
<evidence type="ECO:0000259" key="13">
    <source>
        <dbReference type="Pfam" id="PF00288"/>
    </source>
</evidence>
<dbReference type="InterPro" id="IPR036554">
    <property type="entry name" value="GHMP_kinase_C_sf"/>
</dbReference>
<dbReference type="InterPro" id="IPR020568">
    <property type="entry name" value="Ribosomal_Su5_D2-typ_SF"/>
</dbReference>
<dbReference type="Pfam" id="PF10509">
    <property type="entry name" value="GalKase_gal_bdg"/>
    <property type="match status" value="1"/>
</dbReference>
<dbReference type="Proteomes" id="UP000198310">
    <property type="component" value="Unassembled WGS sequence"/>
</dbReference>
<dbReference type="InterPro" id="IPR000705">
    <property type="entry name" value="Galactokinase"/>
</dbReference>
<evidence type="ECO:0000256" key="9">
    <source>
        <dbReference type="ARBA" id="ARBA00023144"/>
    </source>
</evidence>
<dbReference type="EMBL" id="FZNS01000022">
    <property type="protein sequence ID" value="SNS06143.1"/>
    <property type="molecule type" value="Genomic_DNA"/>
</dbReference>
<feature type="binding site" evidence="11">
    <location>
        <position position="299"/>
    </location>
    <ligand>
        <name>substrate</name>
    </ligand>
</feature>
<evidence type="ECO:0000256" key="4">
    <source>
        <dbReference type="ARBA" id="ARBA00022723"/>
    </source>
</evidence>
<feature type="binding site" evidence="11">
    <location>
        <position position="144"/>
    </location>
    <ligand>
        <name>ATP</name>
        <dbReference type="ChEBI" id="CHEBI:30616"/>
    </ligand>
</feature>
<keyword evidence="9 11" id="KW-0299">Galactose metabolism</keyword>
<evidence type="ECO:0000256" key="10">
    <source>
        <dbReference type="ARBA" id="ARBA00023277"/>
    </source>
</evidence>
<dbReference type="RefSeq" id="WP_245855417.1">
    <property type="nucleotide sequence ID" value="NZ_FZNS01000022.1"/>
</dbReference>
<comment type="function">
    <text evidence="11">Catalyzes the transfer of the gamma-phosphate of ATP to D-galactose to form alpha-D-galactose-1-phosphate (Gal-1-P).</text>
</comment>
<dbReference type="GO" id="GO:0005524">
    <property type="term" value="F:ATP binding"/>
    <property type="evidence" value="ECO:0007669"/>
    <property type="project" value="UniProtKB-UniRule"/>
</dbReference>
<dbReference type="InterPro" id="IPR006204">
    <property type="entry name" value="GHMP_kinase_N_dom"/>
</dbReference>
<protein>
    <recommendedName>
        <fullName evidence="11 12">Galactokinase</fullName>
        <ecNumber evidence="11 12">2.7.1.6</ecNumber>
    </recommendedName>
    <alternativeName>
        <fullName evidence="11">Galactose kinase</fullName>
    </alternativeName>
</protein>
<dbReference type="FunFam" id="3.30.70.890:FF:000001">
    <property type="entry name" value="Galactokinase"/>
    <property type="match status" value="1"/>
</dbReference>
<dbReference type="Pfam" id="PF08544">
    <property type="entry name" value="GHMP_kinases_C"/>
    <property type="match status" value="1"/>
</dbReference>
<evidence type="ECO:0000313" key="16">
    <source>
        <dbReference type="EMBL" id="SNS06143.1"/>
    </source>
</evidence>
<evidence type="ECO:0000256" key="2">
    <source>
        <dbReference type="ARBA" id="ARBA00022490"/>
    </source>
</evidence>
<dbReference type="PROSITE" id="PS00106">
    <property type="entry name" value="GALACTOKINASE"/>
    <property type="match status" value="1"/>
</dbReference>
<keyword evidence="6 11" id="KW-0418">Kinase</keyword>
<proteinExistence type="inferred from homology"/>
<evidence type="ECO:0000256" key="8">
    <source>
        <dbReference type="ARBA" id="ARBA00022842"/>
    </source>
</evidence>
<evidence type="ECO:0000256" key="3">
    <source>
        <dbReference type="ARBA" id="ARBA00022679"/>
    </source>
</evidence>
<keyword evidence="5 11" id="KW-0547">Nucleotide-binding</keyword>
<reference evidence="17" key="1">
    <citation type="submission" date="2017-06" db="EMBL/GenBank/DDBJ databases">
        <authorList>
            <person name="Varghese N."/>
            <person name="Submissions S."/>
        </authorList>
    </citation>
    <scope>NUCLEOTIDE SEQUENCE [LARGE SCALE GENOMIC DNA]</scope>
    <source>
        <strain evidence="17">DSM 28041</strain>
    </source>
</reference>
<dbReference type="PRINTS" id="PR00473">
    <property type="entry name" value="GALCTOKINASE"/>
</dbReference>
<evidence type="ECO:0000256" key="7">
    <source>
        <dbReference type="ARBA" id="ARBA00022840"/>
    </source>
</evidence>
<name>A0A239BGE3_9BACT</name>
<dbReference type="Gene3D" id="3.30.70.890">
    <property type="entry name" value="GHMP kinase, C-terminal domain"/>
    <property type="match status" value="1"/>
</dbReference>
<comment type="subcellular location">
    <subcellularLocation>
        <location evidence="11">Cytoplasm</location>
    </subcellularLocation>
</comment>
<feature type="binding site" evidence="11">
    <location>
        <begin position="110"/>
        <end position="113"/>
    </location>
    <ligand>
        <name>substrate</name>
    </ligand>
</feature>
<evidence type="ECO:0000256" key="5">
    <source>
        <dbReference type="ARBA" id="ARBA00022741"/>
    </source>
</evidence>
<dbReference type="InterPro" id="IPR006206">
    <property type="entry name" value="Mevalonate/galactokinase"/>
</dbReference>
<dbReference type="PROSITE" id="PS00627">
    <property type="entry name" value="GHMP_KINASES_ATP"/>
    <property type="match status" value="1"/>
</dbReference>
<dbReference type="GO" id="GO:0006012">
    <property type="term" value="P:galactose metabolic process"/>
    <property type="evidence" value="ECO:0007669"/>
    <property type="project" value="UniProtKB-UniRule"/>
</dbReference>
<dbReference type="GO" id="GO:0000287">
    <property type="term" value="F:magnesium ion binding"/>
    <property type="evidence" value="ECO:0007669"/>
    <property type="project" value="UniProtKB-UniRule"/>
</dbReference>
<evidence type="ECO:0000313" key="17">
    <source>
        <dbReference type="Proteomes" id="UP000198310"/>
    </source>
</evidence>
<dbReference type="SUPFAM" id="SSF55060">
    <property type="entry name" value="GHMP Kinase, C-terminal domain"/>
    <property type="match status" value="1"/>
</dbReference>
<feature type="binding site" evidence="11">
    <location>
        <position position="205"/>
    </location>
    <ligand>
        <name>Mg(2+)</name>
        <dbReference type="ChEBI" id="CHEBI:18420"/>
    </ligand>
</feature>
<dbReference type="FunFam" id="3.30.230.10:FF:000017">
    <property type="entry name" value="Galactokinase"/>
    <property type="match status" value="1"/>
</dbReference>
<evidence type="ECO:0000256" key="12">
    <source>
        <dbReference type="NCBIfam" id="TIGR00131"/>
    </source>
</evidence>
<feature type="domain" description="GHMP kinase N-terminal" evidence="13">
    <location>
        <begin position="169"/>
        <end position="256"/>
    </location>
</feature>
<keyword evidence="10 11" id="KW-0119">Carbohydrate metabolism</keyword>
<dbReference type="AlphaFoldDB" id="A0A239BGE3"/>
<dbReference type="PANTHER" id="PTHR10457:SF7">
    <property type="entry name" value="GALACTOKINASE-RELATED"/>
    <property type="match status" value="1"/>
</dbReference>
<keyword evidence="8 11" id="KW-0460">Magnesium</keyword>
<dbReference type="GO" id="GO:0005829">
    <property type="term" value="C:cytosol"/>
    <property type="evidence" value="ECO:0007669"/>
    <property type="project" value="TreeGrafter"/>
</dbReference>
<keyword evidence="3 11" id="KW-0808">Transferase</keyword>
<dbReference type="Gene3D" id="3.30.230.10">
    <property type="match status" value="1"/>
</dbReference>
<evidence type="ECO:0000256" key="11">
    <source>
        <dbReference type="HAMAP-Rule" id="MF_00246"/>
    </source>
</evidence>
<dbReference type="InterPro" id="IPR019539">
    <property type="entry name" value="GalKase_N"/>
</dbReference>
<dbReference type="HAMAP" id="MF_00246">
    <property type="entry name" value="Galactokinase"/>
    <property type="match status" value="1"/>
</dbReference>
<comment type="catalytic activity">
    <reaction evidence="11">
        <text>alpha-D-galactose + ATP = alpha-D-galactose 1-phosphate + ADP + H(+)</text>
        <dbReference type="Rhea" id="RHEA:13553"/>
        <dbReference type="ChEBI" id="CHEBI:15378"/>
        <dbReference type="ChEBI" id="CHEBI:28061"/>
        <dbReference type="ChEBI" id="CHEBI:30616"/>
        <dbReference type="ChEBI" id="CHEBI:58336"/>
        <dbReference type="ChEBI" id="CHEBI:456216"/>
        <dbReference type="EC" id="2.7.1.6"/>
    </reaction>
</comment>
<keyword evidence="2 11" id="KW-0963">Cytoplasm</keyword>
<feature type="site" description="Transition state stabilizer" evidence="11">
    <location>
        <position position="104"/>
    </location>
</feature>
<keyword evidence="17" id="KW-1185">Reference proteome</keyword>
<evidence type="ECO:0000256" key="6">
    <source>
        <dbReference type="ARBA" id="ARBA00022777"/>
    </source>
</evidence>
<feature type="domain" description="Galactokinase N-terminal" evidence="15">
    <location>
        <begin position="86"/>
        <end position="133"/>
    </location>
</feature>
<dbReference type="PANTHER" id="PTHR10457">
    <property type="entry name" value="MEVALONATE KINASE/GALACTOKINASE"/>
    <property type="match status" value="1"/>
</dbReference>
<dbReference type="GO" id="GO:0004335">
    <property type="term" value="F:galactokinase activity"/>
    <property type="evidence" value="ECO:0007669"/>
    <property type="project" value="UniProtKB-UniRule"/>
</dbReference>
<dbReference type="NCBIfam" id="TIGR00131">
    <property type="entry name" value="gal_kin"/>
    <property type="match status" value="1"/>
</dbReference>
<dbReference type="EC" id="2.7.1.6" evidence="11 12"/>
<comment type="similarity">
    <text evidence="1 11">Belongs to the GHMP kinase family. GalK subfamily.</text>
</comment>
<gene>
    <name evidence="11" type="primary">galK</name>
    <name evidence="16" type="ORF">SAMN06269173_12212</name>
</gene>
<feature type="domain" description="GHMP kinase C-terminal" evidence="14">
    <location>
        <begin position="364"/>
        <end position="441"/>
    </location>
</feature>
<dbReference type="InterPro" id="IPR006203">
    <property type="entry name" value="GHMP_knse_ATP-bd_CS"/>
</dbReference>
<dbReference type="PIRSF" id="PIRSF000530">
    <property type="entry name" value="Galactokinase"/>
    <property type="match status" value="1"/>
</dbReference>
<sequence length="470" mass="51060">MSEWFGGPHAQAAWHLWSWKASASLSSTSGEKLGRENDEFPPLFVPDYTPAFRNLAGSIAATDPTHLAAPLIPFSMPLLIETIATAFTDAFGHDATLLVRAPGRVNLIGEHTDYNGGFVLPAAINKEIYFAVALNGLNRVRLISYDKQERYEVALTAKPLQRGPIQWANYLLGVVAQFQQQGLAVAGFDCLFGGTIPMGAGLSSSAAVECGLAYALNQLSGHNVPTLALAQLAQKAEHEFAGVLCGLMDQFASLMSQANHVVRLDCRSLEYTYFPFDTTAAQVVLCNSGVKHNLADSEYNVRRQQCEKGVAVLRKHHPYVLTLRDVTLKQLEHHRAELDDLTYRRCRYVLEENERVLAACQHLLDGNLTAFGQQMYASHAGLRDDYEVSCPELDALTVAAKGLPGVYGARMMGGGFGGCTINLVAPAQVDDFVRVVSEQFKAQFGRPLEVYQARIVSGVGTVPTAASPSA</sequence>
<dbReference type="InterPro" id="IPR013750">
    <property type="entry name" value="GHMP_kinase_C_dom"/>
</dbReference>
<evidence type="ECO:0000256" key="1">
    <source>
        <dbReference type="ARBA" id="ARBA00006566"/>
    </source>
</evidence>
<dbReference type="InterPro" id="IPR014721">
    <property type="entry name" value="Ribsml_uS5_D2-typ_fold_subgr"/>
</dbReference>
<accession>A0A239BGE3</accession>
<feature type="binding site" evidence="11">
    <location>
        <position position="237"/>
    </location>
    <ligand>
        <name>Mg(2+)</name>
        <dbReference type="ChEBI" id="CHEBI:18420"/>
    </ligand>
</feature>
<dbReference type="PRINTS" id="PR00959">
    <property type="entry name" value="MEVGALKINASE"/>
</dbReference>
<dbReference type="InterPro" id="IPR019741">
    <property type="entry name" value="Galactokinase_CS"/>
</dbReference>
<feature type="active site" description="Proton acceptor" evidence="11">
    <location>
        <position position="249"/>
    </location>
</feature>
<keyword evidence="7 11" id="KW-0067">ATP-binding</keyword>
<dbReference type="UniPathway" id="UPA00214"/>
<feature type="binding site" evidence="11">
    <location>
        <begin position="199"/>
        <end position="205"/>
    </location>
    <ligand>
        <name>ATP</name>
        <dbReference type="ChEBI" id="CHEBI:30616"/>
    </ligand>
</feature>
<dbReference type="SUPFAM" id="SSF54211">
    <property type="entry name" value="Ribosomal protein S5 domain 2-like"/>
    <property type="match status" value="1"/>
</dbReference>
<dbReference type="Pfam" id="PF00288">
    <property type="entry name" value="GHMP_kinases_N"/>
    <property type="match status" value="1"/>
</dbReference>
<organism evidence="16 17">
    <name type="scientific">Hymenobacter mucosus</name>
    <dbReference type="NCBI Taxonomy" id="1411120"/>
    <lineage>
        <taxon>Bacteria</taxon>
        <taxon>Pseudomonadati</taxon>
        <taxon>Bacteroidota</taxon>
        <taxon>Cytophagia</taxon>
        <taxon>Cytophagales</taxon>
        <taxon>Hymenobacteraceae</taxon>
        <taxon>Hymenobacter</taxon>
    </lineage>
</organism>